<keyword evidence="7" id="KW-0732">Signal</keyword>
<proteinExistence type="predicted"/>
<dbReference type="Gene3D" id="1.20.120.20">
    <property type="entry name" value="Apolipoprotein"/>
    <property type="match status" value="1"/>
</dbReference>
<evidence type="ECO:0000313" key="10">
    <source>
        <dbReference type="Proteomes" id="UP001318860"/>
    </source>
</evidence>
<feature type="transmembrane region" description="Helical" evidence="6">
    <location>
        <begin position="307"/>
        <end position="327"/>
    </location>
</feature>
<feature type="region of interest" description="Disordered" evidence="5">
    <location>
        <begin position="372"/>
        <end position="394"/>
    </location>
</feature>
<evidence type="ECO:0000256" key="1">
    <source>
        <dbReference type="ARBA" id="ARBA00004370"/>
    </source>
</evidence>
<keyword evidence="3 6" id="KW-1133">Transmembrane helix</keyword>
<dbReference type="PANTHER" id="PTHR47652:SF3">
    <property type="entry name" value="MITOCHONDRIAL IMPORT INNER MEMBRANE TRANSLOCASE SUBUNIT TIM44"/>
    <property type="match status" value="1"/>
</dbReference>
<keyword evidence="4 6" id="KW-0472">Membrane</keyword>
<keyword evidence="10" id="KW-1185">Reference proteome</keyword>
<dbReference type="Pfam" id="PF13664">
    <property type="entry name" value="DUF4149"/>
    <property type="match status" value="1"/>
</dbReference>
<feature type="transmembrane region" description="Helical" evidence="6">
    <location>
        <begin position="267"/>
        <end position="295"/>
    </location>
</feature>
<dbReference type="InterPro" id="IPR025423">
    <property type="entry name" value="TMEM205-like"/>
</dbReference>
<evidence type="ECO:0000313" key="9">
    <source>
        <dbReference type="EMBL" id="KAK6116669.1"/>
    </source>
</evidence>
<comment type="subcellular location">
    <subcellularLocation>
        <location evidence="1">Membrane</location>
    </subcellularLocation>
</comment>
<protein>
    <recommendedName>
        <fullName evidence="8">TMEM205-like domain-containing protein</fullName>
    </recommendedName>
</protein>
<evidence type="ECO:0000256" key="2">
    <source>
        <dbReference type="ARBA" id="ARBA00022692"/>
    </source>
</evidence>
<feature type="signal peptide" evidence="7">
    <location>
        <begin position="1"/>
        <end position="17"/>
    </location>
</feature>
<feature type="region of interest" description="Disordered" evidence="5">
    <location>
        <begin position="152"/>
        <end position="183"/>
    </location>
</feature>
<evidence type="ECO:0000256" key="4">
    <source>
        <dbReference type="ARBA" id="ARBA00023136"/>
    </source>
</evidence>
<dbReference type="Proteomes" id="UP001318860">
    <property type="component" value="Unassembled WGS sequence"/>
</dbReference>
<dbReference type="PANTHER" id="PTHR47652">
    <property type="entry name" value="MITOCHONDRIAL IMPORT INNER MEMBRANE TRANSLOCASE SUBUNIT TIM44"/>
    <property type="match status" value="1"/>
</dbReference>
<gene>
    <name evidence="9" type="ORF">DH2020_049603</name>
</gene>
<keyword evidence="2 6" id="KW-0812">Transmembrane</keyword>
<feature type="transmembrane region" description="Helical" evidence="6">
    <location>
        <begin position="339"/>
        <end position="358"/>
    </location>
</feature>
<evidence type="ECO:0000256" key="7">
    <source>
        <dbReference type="SAM" id="SignalP"/>
    </source>
</evidence>
<evidence type="ECO:0000259" key="8">
    <source>
        <dbReference type="Pfam" id="PF13664"/>
    </source>
</evidence>
<accession>A0ABR0U2V5</accession>
<organism evidence="9 10">
    <name type="scientific">Rehmannia glutinosa</name>
    <name type="common">Chinese foxglove</name>
    <dbReference type="NCBI Taxonomy" id="99300"/>
    <lineage>
        <taxon>Eukaryota</taxon>
        <taxon>Viridiplantae</taxon>
        <taxon>Streptophyta</taxon>
        <taxon>Embryophyta</taxon>
        <taxon>Tracheophyta</taxon>
        <taxon>Spermatophyta</taxon>
        <taxon>Magnoliopsida</taxon>
        <taxon>eudicotyledons</taxon>
        <taxon>Gunneridae</taxon>
        <taxon>Pentapetalae</taxon>
        <taxon>asterids</taxon>
        <taxon>lamiids</taxon>
        <taxon>Lamiales</taxon>
        <taxon>Orobanchaceae</taxon>
        <taxon>Rehmannieae</taxon>
        <taxon>Rehmannia</taxon>
    </lineage>
</organism>
<name>A0ABR0U2V5_REHGL</name>
<reference evidence="9 10" key="1">
    <citation type="journal article" date="2021" name="Comput. Struct. Biotechnol. J.">
        <title>De novo genome assembly of the potent medicinal plant Rehmannia glutinosa using nanopore technology.</title>
        <authorList>
            <person name="Ma L."/>
            <person name="Dong C."/>
            <person name="Song C."/>
            <person name="Wang X."/>
            <person name="Zheng X."/>
            <person name="Niu Y."/>
            <person name="Chen S."/>
            <person name="Feng W."/>
        </authorList>
    </citation>
    <scope>NUCLEOTIDE SEQUENCE [LARGE SCALE GENOMIC DNA]</scope>
    <source>
        <strain evidence="9">DH-2019</strain>
    </source>
</reference>
<evidence type="ECO:0000256" key="5">
    <source>
        <dbReference type="SAM" id="MobiDB-lite"/>
    </source>
</evidence>
<evidence type="ECO:0000256" key="3">
    <source>
        <dbReference type="ARBA" id="ARBA00022989"/>
    </source>
</evidence>
<feature type="compositionally biased region" description="Basic and acidic residues" evidence="5">
    <location>
        <begin position="372"/>
        <end position="383"/>
    </location>
</feature>
<comment type="caution">
    <text evidence="9">The sequence shown here is derived from an EMBL/GenBank/DDBJ whole genome shotgun (WGS) entry which is preliminary data.</text>
</comment>
<evidence type="ECO:0000256" key="6">
    <source>
        <dbReference type="SAM" id="Phobius"/>
    </source>
</evidence>
<sequence length="460" mass="50882">MMNVLALGLVLTSLLTAGFFTPTPEKQSSKEDVIVKEGHRVVVVEFEKDDGHTKVLISPQDSQASHEKGVAENAKDEKMEALKEKTISEEEIQRRVSPRELVCDAYGKCKHKIASALGKTKETVYEVEEEAKEAIGKAKDTVTQTAHQAFDKMRETKESVKDSATEASTKAKDKVTEKASEIKEGAKQQVQDVIDTTKKVKDEVEKDASRKMEGTKEMVENAKHGAQRVKKEGQKELSEILHHAREVAVDVFDYVVSPVRLASLTGVLHLMGFAAAYGMCVWVTFASSYVLAGALPRNQFAIVQSKIYPVYFKAMAYSVGMALLGHLMSQRNRLSVGMFQGFNLMASLVMILVNLLYLEPRATKVMLERMKKEKEEGRGKEGQATEPSARVVDSTAETAGRVATTAGEGKQEEVAAKAQIARLSETLQRLNSYSSFLNVLTLMSLTWHLVHLGQRMHNAC</sequence>
<feature type="chain" id="PRO_5045360466" description="TMEM205-like domain-containing protein" evidence="7">
    <location>
        <begin position="18"/>
        <end position="460"/>
    </location>
</feature>
<feature type="domain" description="TMEM205-like" evidence="8">
    <location>
        <begin position="272"/>
        <end position="370"/>
    </location>
</feature>
<dbReference type="EMBL" id="JABTTQ020003486">
    <property type="protein sequence ID" value="KAK6116669.1"/>
    <property type="molecule type" value="Genomic_DNA"/>
</dbReference>